<dbReference type="RefSeq" id="WP_125096188.1">
    <property type="nucleotide sequence ID" value="NZ_RRUE01000002.1"/>
</dbReference>
<keyword evidence="6" id="KW-1185">Reference proteome</keyword>
<dbReference type="AlphaFoldDB" id="A0A426FMT4"/>
<sequence length="379" mass="42499">MKKRICHISTVHRGVEIRIIRKEVASMAEAGYDAHAVIAATPEEVAEAARLGVTIHPLKERKGRIARMTAKMYEAWNTARKLKAEIYHFHDPELIPLGLFMKLCGHRIVMDVHEDLANQVLNKHWIPLPIRKLVGRIARGCERIGARFFDGVVTASPTQATFFQDVARPGRLYTLHNYPLLAELGLDPDKDNTPAPRPSTHVVYAGGLSRIRGIIEDMEAVEKANVKLIMAGEFKSDADKAEITAMPGWKQVEYLGWVERDGIRNALERSFAGLCTLYLTPSHLTAEPIKLFEYMAAGIPTICSPIPNWTAYLEKHDAGVIVDPKDVDAVAKAIIDLRDNPERARQMGINGQKAVIEHYNWGTQAARMREMYQKILDNA</sequence>
<keyword evidence="2 5" id="KW-0808">Transferase</keyword>
<reference evidence="5 6" key="1">
    <citation type="submission" date="2018-11" db="EMBL/GenBank/DDBJ databases">
        <title>Genome sequencing of Lautropia sp. KCOM 2505 (= ChDC F240).</title>
        <authorList>
            <person name="Kook J.-K."/>
            <person name="Park S.-N."/>
            <person name="Lim Y.K."/>
        </authorList>
    </citation>
    <scope>NUCLEOTIDE SEQUENCE [LARGE SCALE GENOMIC DNA]</scope>
    <source>
        <strain evidence="5 6">KCOM 2505</strain>
    </source>
</reference>
<name>A0A426FMT4_9BURK</name>
<evidence type="ECO:0000259" key="4">
    <source>
        <dbReference type="Pfam" id="PF13579"/>
    </source>
</evidence>
<protein>
    <submittedName>
        <fullName evidence="5">Glycosyltransferase</fullName>
    </submittedName>
</protein>
<evidence type="ECO:0000313" key="6">
    <source>
        <dbReference type="Proteomes" id="UP000270261"/>
    </source>
</evidence>
<dbReference type="InterPro" id="IPR028098">
    <property type="entry name" value="Glyco_trans_4-like_N"/>
</dbReference>
<keyword evidence="1" id="KW-0328">Glycosyltransferase</keyword>
<proteinExistence type="predicted"/>
<comment type="caution">
    <text evidence="5">The sequence shown here is derived from an EMBL/GenBank/DDBJ whole genome shotgun (WGS) entry which is preliminary data.</text>
</comment>
<dbReference type="EMBL" id="RRUE01000002">
    <property type="protein sequence ID" value="RRN43989.1"/>
    <property type="molecule type" value="Genomic_DNA"/>
</dbReference>
<evidence type="ECO:0000259" key="3">
    <source>
        <dbReference type="Pfam" id="PF00534"/>
    </source>
</evidence>
<dbReference type="Gene3D" id="3.40.50.2000">
    <property type="entry name" value="Glycogen Phosphorylase B"/>
    <property type="match status" value="2"/>
</dbReference>
<accession>A0A426FMT4</accession>
<dbReference type="PANTHER" id="PTHR12526">
    <property type="entry name" value="GLYCOSYLTRANSFERASE"/>
    <property type="match status" value="1"/>
</dbReference>
<dbReference type="Pfam" id="PF13579">
    <property type="entry name" value="Glyco_trans_4_4"/>
    <property type="match status" value="1"/>
</dbReference>
<gene>
    <name evidence="5" type="ORF">EHV23_11425</name>
</gene>
<evidence type="ECO:0000256" key="1">
    <source>
        <dbReference type="ARBA" id="ARBA00022676"/>
    </source>
</evidence>
<evidence type="ECO:0000256" key="2">
    <source>
        <dbReference type="ARBA" id="ARBA00022679"/>
    </source>
</evidence>
<feature type="domain" description="Glycosyltransferase subfamily 4-like N-terminal" evidence="4">
    <location>
        <begin position="20"/>
        <end position="166"/>
    </location>
</feature>
<dbReference type="Proteomes" id="UP000270261">
    <property type="component" value="Unassembled WGS sequence"/>
</dbReference>
<dbReference type="GO" id="GO:0016757">
    <property type="term" value="F:glycosyltransferase activity"/>
    <property type="evidence" value="ECO:0007669"/>
    <property type="project" value="UniProtKB-KW"/>
</dbReference>
<dbReference type="Pfam" id="PF00534">
    <property type="entry name" value="Glycos_transf_1"/>
    <property type="match status" value="1"/>
</dbReference>
<organism evidence="5 6">
    <name type="scientific">Lautropia dentalis</name>
    <dbReference type="NCBI Taxonomy" id="2490857"/>
    <lineage>
        <taxon>Bacteria</taxon>
        <taxon>Pseudomonadati</taxon>
        <taxon>Pseudomonadota</taxon>
        <taxon>Betaproteobacteria</taxon>
        <taxon>Burkholderiales</taxon>
        <taxon>Burkholderiaceae</taxon>
        <taxon>Lautropia</taxon>
    </lineage>
</organism>
<dbReference type="OrthoDB" id="9815351at2"/>
<dbReference type="SUPFAM" id="SSF53756">
    <property type="entry name" value="UDP-Glycosyltransferase/glycogen phosphorylase"/>
    <property type="match status" value="1"/>
</dbReference>
<feature type="domain" description="Glycosyl transferase family 1" evidence="3">
    <location>
        <begin position="210"/>
        <end position="353"/>
    </location>
</feature>
<dbReference type="PANTHER" id="PTHR12526:SF629">
    <property type="entry name" value="TEICHURONIC ACID BIOSYNTHESIS GLYCOSYLTRANSFERASE TUAH-RELATED"/>
    <property type="match status" value="1"/>
</dbReference>
<dbReference type="InterPro" id="IPR001296">
    <property type="entry name" value="Glyco_trans_1"/>
</dbReference>
<evidence type="ECO:0000313" key="5">
    <source>
        <dbReference type="EMBL" id="RRN43989.1"/>
    </source>
</evidence>